<gene>
    <name evidence="1" type="ORF">FCL42_06520</name>
</gene>
<evidence type="ECO:0000313" key="2">
    <source>
        <dbReference type="Proteomes" id="UP000305675"/>
    </source>
</evidence>
<organism evidence="1 2">
    <name type="scientific">Ferrimonas aestuarii</name>
    <dbReference type="NCBI Taxonomy" id="2569539"/>
    <lineage>
        <taxon>Bacteria</taxon>
        <taxon>Pseudomonadati</taxon>
        <taxon>Pseudomonadota</taxon>
        <taxon>Gammaproteobacteria</taxon>
        <taxon>Alteromonadales</taxon>
        <taxon>Ferrimonadaceae</taxon>
        <taxon>Ferrimonas</taxon>
    </lineage>
</organism>
<protein>
    <submittedName>
        <fullName evidence="1">Uncharacterized protein</fullName>
    </submittedName>
</protein>
<comment type="caution">
    <text evidence="1">The sequence shown here is derived from an EMBL/GenBank/DDBJ whole genome shotgun (WGS) entry which is preliminary data.</text>
</comment>
<reference evidence="1 2" key="1">
    <citation type="submission" date="2019-04" db="EMBL/GenBank/DDBJ databases">
        <authorList>
            <person name="Hwang J.C."/>
        </authorList>
    </citation>
    <scope>NUCLEOTIDE SEQUENCE [LARGE SCALE GENOMIC DNA]</scope>
    <source>
        <strain evidence="1 2">IMCC35002</strain>
    </source>
</reference>
<accession>A0A4U1BQZ5</accession>
<evidence type="ECO:0000313" key="1">
    <source>
        <dbReference type="EMBL" id="TKB56782.1"/>
    </source>
</evidence>
<dbReference type="AlphaFoldDB" id="A0A4U1BQZ5"/>
<dbReference type="EMBL" id="SWCJ01000003">
    <property type="protein sequence ID" value="TKB56782.1"/>
    <property type="molecule type" value="Genomic_DNA"/>
</dbReference>
<dbReference type="RefSeq" id="WP_136862586.1">
    <property type="nucleotide sequence ID" value="NZ_SWCJ01000003.1"/>
</dbReference>
<keyword evidence="2" id="KW-1185">Reference proteome</keyword>
<sequence length="127" mass="13464">MSSIKQLKKIAKKGKYFAATQSQRRLKLDPTFTGDLKQVGRQTGEAMARELLVPFSPLLSWFDDAPSIQLGSVAPSLSQQASANSGVPGSNAAAIARLPLKSPPCKRCPAQMGGLCKCAMKKFALAG</sequence>
<name>A0A4U1BQZ5_9GAMM</name>
<proteinExistence type="predicted"/>
<dbReference type="Proteomes" id="UP000305675">
    <property type="component" value="Unassembled WGS sequence"/>
</dbReference>
<dbReference type="OrthoDB" id="6270900at2"/>